<dbReference type="GO" id="GO:1990281">
    <property type="term" value="C:efflux pump complex"/>
    <property type="evidence" value="ECO:0007669"/>
    <property type="project" value="TreeGrafter"/>
</dbReference>
<dbReference type="Gene3D" id="1.20.1600.10">
    <property type="entry name" value="Outer membrane efflux proteins (OEP)"/>
    <property type="match status" value="1"/>
</dbReference>
<keyword evidence="2" id="KW-1134">Transmembrane beta strand</keyword>
<dbReference type="InterPro" id="IPR051906">
    <property type="entry name" value="TolC-like"/>
</dbReference>
<protein>
    <submittedName>
        <fullName evidence="6">Uncharacterized protein</fullName>
    </submittedName>
</protein>
<evidence type="ECO:0000256" key="1">
    <source>
        <dbReference type="ARBA" id="ARBA00004442"/>
    </source>
</evidence>
<dbReference type="PANTHER" id="PTHR30026:SF20">
    <property type="entry name" value="OUTER MEMBRANE PROTEIN TOLC"/>
    <property type="match status" value="1"/>
</dbReference>
<dbReference type="GO" id="GO:0015288">
    <property type="term" value="F:porin activity"/>
    <property type="evidence" value="ECO:0007669"/>
    <property type="project" value="TreeGrafter"/>
</dbReference>
<reference evidence="6" key="1">
    <citation type="submission" date="2020-01" db="EMBL/GenBank/DDBJ databases">
        <authorList>
            <person name="Meier V. D."/>
            <person name="Meier V D."/>
        </authorList>
    </citation>
    <scope>NUCLEOTIDE SEQUENCE</scope>
    <source>
        <strain evidence="6">HLG_WM_MAG_05</strain>
    </source>
</reference>
<dbReference type="AlphaFoldDB" id="A0A6S6S1R0"/>
<gene>
    <name evidence="6" type="ORF">HELGO_WM11302</name>
</gene>
<keyword evidence="5" id="KW-0998">Cell outer membrane</keyword>
<evidence type="ECO:0000313" key="6">
    <source>
        <dbReference type="EMBL" id="CAA6803440.1"/>
    </source>
</evidence>
<dbReference type="GO" id="GO:0015562">
    <property type="term" value="F:efflux transmembrane transporter activity"/>
    <property type="evidence" value="ECO:0007669"/>
    <property type="project" value="InterPro"/>
</dbReference>
<dbReference type="GO" id="GO:0009279">
    <property type="term" value="C:cell outer membrane"/>
    <property type="evidence" value="ECO:0007669"/>
    <property type="project" value="UniProtKB-SubCell"/>
</dbReference>
<proteinExistence type="predicted"/>
<organism evidence="6">
    <name type="scientific">uncultured Sulfurovum sp</name>
    <dbReference type="NCBI Taxonomy" id="269237"/>
    <lineage>
        <taxon>Bacteria</taxon>
        <taxon>Pseudomonadati</taxon>
        <taxon>Campylobacterota</taxon>
        <taxon>Epsilonproteobacteria</taxon>
        <taxon>Campylobacterales</taxon>
        <taxon>Sulfurovaceae</taxon>
        <taxon>Sulfurovum</taxon>
        <taxon>environmental samples</taxon>
    </lineage>
</organism>
<evidence type="ECO:0000256" key="3">
    <source>
        <dbReference type="ARBA" id="ARBA00022692"/>
    </source>
</evidence>
<keyword evidence="3" id="KW-0812">Transmembrane</keyword>
<dbReference type="SUPFAM" id="SSF56954">
    <property type="entry name" value="Outer membrane efflux proteins (OEP)"/>
    <property type="match status" value="1"/>
</dbReference>
<comment type="subcellular location">
    <subcellularLocation>
        <location evidence="1">Cell outer membrane</location>
    </subcellularLocation>
</comment>
<sequence length="483" mass="56408">MLGENQDRENDFTLRLLRLLNHFNKMHLLRKVLYISLLCTSTLLSGSLVEAFNHANTHNYSMKLAHSQLNIELASEVHESKRKNIKLIADGFGHYYLPQTSGLDNANFNLPKKTVREYFFKGNLNITLSKELYNKEKDALCALAIENVKKASHNINQNRNHLLLDLIHQYFKVLENYDTFILSQERYRFSNQELEEAKREYDVGELDNITYQLIQSRNLELKVAQNIYFNRVQNAIDDFELISQIKLKSFQPLEKNIFYNKKNIPSLQSYEEHLVSNNPSLLKLDKDITISQKNIALTEAKYEPYLTAKMGYEYTNNFTPIFLGNTYESGLLIGLVGTIPIYTGGRYKAEVQKAKVAVIEKHDIKNKEENQLLVALRKEYRLYHFIPLEIEALRHHLQALKLLEYQAKRKIKVGTISLLEKERISLQYLERFNDLKRLEYNYFLADTNVKFLSGTLNITDLKKLENELEATKISIKNLDNLII</sequence>
<keyword evidence="4" id="KW-0472">Membrane</keyword>
<name>A0A6S6S1R0_9BACT</name>
<dbReference type="PANTHER" id="PTHR30026">
    <property type="entry name" value="OUTER MEMBRANE PROTEIN TOLC"/>
    <property type="match status" value="1"/>
</dbReference>
<evidence type="ECO:0000256" key="5">
    <source>
        <dbReference type="ARBA" id="ARBA00023237"/>
    </source>
</evidence>
<accession>A0A6S6S1R0</accession>
<evidence type="ECO:0000256" key="2">
    <source>
        <dbReference type="ARBA" id="ARBA00022452"/>
    </source>
</evidence>
<evidence type="ECO:0000256" key="4">
    <source>
        <dbReference type="ARBA" id="ARBA00023136"/>
    </source>
</evidence>
<dbReference type="EMBL" id="CACVAU010000011">
    <property type="protein sequence ID" value="CAA6803440.1"/>
    <property type="molecule type" value="Genomic_DNA"/>
</dbReference>